<dbReference type="Pfam" id="PF10236">
    <property type="entry name" value="DAP3"/>
    <property type="match status" value="1"/>
</dbReference>
<dbReference type="InterPro" id="IPR019368">
    <property type="entry name" value="Ribosomal_mS29"/>
</dbReference>
<sequence>MSSSILSAATSGAASCSQRSLVTSRLLVQQTRGAAQKAPAVKVAQSIGGVKKGQKDKWERKISREYTHRQHDIPVFTRMSEDKLKLPKTDKSPAVLPEQFQPMSTSLNLPLFEPKAITRKNVGTAAGFDLTPTNPAKVFGLPKKMFLEFRILSTPCSVIRDVTVETKHKLEKAKDSSSKDSRIVLTGRAGCGKSFLLHQAVQYAKSEGWIVLYIPRAKTLINSTTTYTYDLRTQTYLQPQASYRIVEKLLTVNSDALSTLTLSAPFTLGADQDKSKVQVFKEGTKLSELAQACVKDKSFQSACGTLEVLMRELEGQTKFPVLMAIDDFQSLFHDTAYRDPFFRPIKSHHLSLPRLILEYASGKRNFAKGAFLSALTASDTQYAIPLELQDTLELGNRHPVSPYVQRSETLLQYASGLDANAGGLQNLKVPEKFSVEEAQALFEVWKDDLALTNSRHDESFMAKYVESDGNPRDFVWKGVLASYAPS</sequence>
<keyword evidence="9" id="KW-1185">Reference proteome</keyword>
<evidence type="ECO:0000313" key="9">
    <source>
        <dbReference type="Proteomes" id="UP001140091"/>
    </source>
</evidence>
<feature type="non-terminal residue" evidence="8">
    <location>
        <position position="486"/>
    </location>
</feature>
<comment type="similarity">
    <text evidence="2">Belongs to the mitochondrion-specific ribosomal protein mS29 family.</text>
</comment>
<dbReference type="PANTHER" id="PTHR12810">
    <property type="entry name" value="MITOCHONDRIAL 28S RIBOSOMAL PROTEIN S29"/>
    <property type="match status" value="1"/>
</dbReference>
<keyword evidence="5" id="KW-0496">Mitochondrion</keyword>
<evidence type="ECO:0000256" key="6">
    <source>
        <dbReference type="ARBA" id="ARBA00023274"/>
    </source>
</evidence>
<evidence type="ECO:0000256" key="3">
    <source>
        <dbReference type="ARBA" id="ARBA00022946"/>
    </source>
</evidence>
<dbReference type="EMBL" id="JANBPK010001351">
    <property type="protein sequence ID" value="KAJ2923379.1"/>
    <property type="molecule type" value="Genomic_DNA"/>
</dbReference>
<comment type="subcellular location">
    <subcellularLocation>
        <location evidence="1">Mitochondrion</location>
    </subcellularLocation>
</comment>
<keyword evidence="4" id="KW-0689">Ribosomal protein</keyword>
<dbReference type="PANTHER" id="PTHR12810:SF0">
    <property type="entry name" value="SMALL RIBOSOMAL SUBUNIT PROTEIN MS29"/>
    <property type="match status" value="1"/>
</dbReference>
<organism evidence="8 9">
    <name type="scientific">Candolleomyces eurysporus</name>
    <dbReference type="NCBI Taxonomy" id="2828524"/>
    <lineage>
        <taxon>Eukaryota</taxon>
        <taxon>Fungi</taxon>
        <taxon>Dikarya</taxon>
        <taxon>Basidiomycota</taxon>
        <taxon>Agaricomycotina</taxon>
        <taxon>Agaricomycetes</taxon>
        <taxon>Agaricomycetidae</taxon>
        <taxon>Agaricales</taxon>
        <taxon>Agaricineae</taxon>
        <taxon>Psathyrellaceae</taxon>
        <taxon>Candolleomyces</taxon>
    </lineage>
</organism>
<evidence type="ECO:0000256" key="5">
    <source>
        <dbReference type="ARBA" id="ARBA00023128"/>
    </source>
</evidence>
<dbReference type="Proteomes" id="UP001140091">
    <property type="component" value="Unassembled WGS sequence"/>
</dbReference>
<evidence type="ECO:0000256" key="7">
    <source>
        <dbReference type="ARBA" id="ARBA00035140"/>
    </source>
</evidence>
<reference evidence="8" key="1">
    <citation type="submission" date="2022-06" db="EMBL/GenBank/DDBJ databases">
        <title>Genome Sequence of Candolleomyces eurysporus.</title>
        <authorList>
            <person name="Buettner E."/>
        </authorList>
    </citation>
    <scope>NUCLEOTIDE SEQUENCE</scope>
    <source>
        <strain evidence="8">VTCC 930004</strain>
    </source>
</reference>
<keyword evidence="6" id="KW-0687">Ribonucleoprotein</keyword>
<proteinExistence type="inferred from homology"/>
<dbReference type="Gene3D" id="3.40.50.300">
    <property type="entry name" value="P-loop containing nucleotide triphosphate hydrolases"/>
    <property type="match status" value="1"/>
</dbReference>
<accession>A0A9W8MC92</accession>
<dbReference type="InterPro" id="IPR027417">
    <property type="entry name" value="P-loop_NTPase"/>
</dbReference>
<gene>
    <name evidence="8" type="ORF">H1R20_g13715</name>
</gene>
<evidence type="ECO:0000256" key="2">
    <source>
        <dbReference type="ARBA" id="ARBA00009863"/>
    </source>
</evidence>
<dbReference type="AlphaFoldDB" id="A0A9W8MC92"/>
<dbReference type="OrthoDB" id="274828at2759"/>
<evidence type="ECO:0000256" key="4">
    <source>
        <dbReference type="ARBA" id="ARBA00022980"/>
    </source>
</evidence>
<evidence type="ECO:0000256" key="1">
    <source>
        <dbReference type="ARBA" id="ARBA00004173"/>
    </source>
</evidence>
<dbReference type="SUPFAM" id="SSF52540">
    <property type="entry name" value="P-loop containing nucleoside triphosphate hydrolases"/>
    <property type="match status" value="1"/>
</dbReference>
<dbReference type="GO" id="GO:0005763">
    <property type="term" value="C:mitochondrial small ribosomal subunit"/>
    <property type="evidence" value="ECO:0007669"/>
    <property type="project" value="TreeGrafter"/>
</dbReference>
<dbReference type="GO" id="GO:0003735">
    <property type="term" value="F:structural constituent of ribosome"/>
    <property type="evidence" value="ECO:0007669"/>
    <property type="project" value="TreeGrafter"/>
</dbReference>
<keyword evidence="3" id="KW-0809">Transit peptide</keyword>
<comment type="caution">
    <text evidence="8">The sequence shown here is derived from an EMBL/GenBank/DDBJ whole genome shotgun (WGS) entry which is preliminary data.</text>
</comment>
<evidence type="ECO:0000313" key="8">
    <source>
        <dbReference type="EMBL" id="KAJ2923379.1"/>
    </source>
</evidence>
<name>A0A9W8MC92_9AGAR</name>
<protein>
    <recommendedName>
        <fullName evidence="7">Small ribosomal subunit protein mS29</fullName>
    </recommendedName>
</protein>